<evidence type="ECO:0000313" key="2">
    <source>
        <dbReference type="EMBL" id="KAK0708038.1"/>
    </source>
</evidence>
<dbReference type="AlphaFoldDB" id="A0AA40A2D2"/>
<sequence>MEIALAVGSLKVAYNLTVFGIKLDQVPAAVRRCLELVRTCHYDLEALIKLRNEYLPLLETKSAILERINTIIENAHKGLLEVARLVEKLRPEAHDGNSSLRGRLEWMFIDSREFLSQEPLVSRQHSSVIAELNFLRHLVLLTPLLDGVGGSSVAGAGSSKRPAVAWENIALLDEMLGGEKRLSASTASETPPFAKHARCTCHLGSAGSAGCDCTSDATSRALGQHSSHGNVLPSDGPPPSATSSTDSISAHLPRDNKWNSDTNFRGFEPRSERTWVKEQDNL</sequence>
<evidence type="ECO:0000256" key="1">
    <source>
        <dbReference type="SAM" id="MobiDB-lite"/>
    </source>
</evidence>
<dbReference type="Proteomes" id="UP001172102">
    <property type="component" value="Unassembled WGS sequence"/>
</dbReference>
<protein>
    <submittedName>
        <fullName evidence="2">Uncharacterized protein</fullName>
    </submittedName>
</protein>
<evidence type="ECO:0000313" key="3">
    <source>
        <dbReference type="Proteomes" id="UP001172102"/>
    </source>
</evidence>
<proteinExistence type="predicted"/>
<name>A0AA40A2D2_9PEZI</name>
<keyword evidence="3" id="KW-1185">Reference proteome</keyword>
<feature type="compositionally biased region" description="Basic and acidic residues" evidence="1">
    <location>
        <begin position="267"/>
        <end position="282"/>
    </location>
</feature>
<feature type="region of interest" description="Disordered" evidence="1">
    <location>
        <begin position="217"/>
        <end position="282"/>
    </location>
</feature>
<dbReference type="EMBL" id="JAUKUA010000006">
    <property type="protein sequence ID" value="KAK0708038.1"/>
    <property type="molecule type" value="Genomic_DNA"/>
</dbReference>
<reference evidence="2" key="1">
    <citation type="submission" date="2023-06" db="EMBL/GenBank/DDBJ databases">
        <title>Genome-scale phylogeny and comparative genomics of the fungal order Sordariales.</title>
        <authorList>
            <consortium name="Lawrence Berkeley National Laboratory"/>
            <person name="Hensen N."/>
            <person name="Bonometti L."/>
            <person name="Westerberg I."/>
            <person name="Brannstrom I.O."/>
            <person name="Guillou S."/>
            <person name="Cros-Aarteil S."/>
            <person name="Calhoun S."/>
            <person name="Haridas S."/>
            <person name="Kuo A."/>
            <person name="Mondo S."/>
            <person name="Pangilinan J."/>
            <person name="Riley R."/>
            <person name="Labutti K."/>
            <person name="Andreopoulos B."/>
            <person name="Lipzen A."/>
            <person name="Chen C."/>
            <person name="Yanf M."/>
            <person name="Daum C."/>
            <person name="Ng V."/>
            <person name="Clum A."/>
            <person name="Steindorff A."/>
            <person name="Ohm R."/>
            <person name="Martin F."/>
            <person name="Silar P."/>
            <person name="Natvig D."/>
            <person name="Lalanne C."/>
            <person name="Gautier V."/>
            <person name="Ament-Velasquez S.L."/>
            <person name="Kruys A."/>
            <person name="Hutchinson M.I."/>
            <person name="Powell A.J."/>
            <person name="Barry K."/>
            <person name="Miller A.N."/>
            <person name="Grigoriev I.V."/>
            <person name="Debuchy R."/>
            <person name="Gladieux P."/>
            <person name="Thoren M.H."/>
            <person name="Johannesson H."/>
        </authorList>
    </citation>
    <scope>NUCLEOTIDE SEQUENCE</scope>
    <source>
        <strain evidence="2">SMH4607-1</strain>
    </source>
</reference>
<accession>A0AA40A2D2</accession>
<gene>
    <name evidence="2" type="ORF">B0H67DRAFT_648149</name>
</gene>
<organism evidence="2 3">
    <name type="scientific">Lasiosphaeris hirsuta</name>
    <dbReference type="NCBI Taxonomy" id="260670"/>
    <lineage>
        <taxon>Eukaryota</taxon>
        <taxon>Fungi</taxon>
        <taxon>Dikarya</taxon>
        <taxon>Ascomycota</taxon>
        <taxon>Pezizomycotina</taxon>
        <taxon>Sordariomycetes</taxon>
        <taxon>Sordariomycetidae</taxon>
        <taxon>Sordariales</taxon>
        <taxon>Lasiosphaeriaceae</taxon>
        <taxon>Lasiosphaeris</taxon>
    </lineage>
</organism>
<comment type="caution">
    <text evidence="2">The sequence shown here is derived from an EMBL/GenBank/DDBJ whole genome shotgun (WGS) entry which is preliminary data.</text>
</comment>